<gene>
    <name evidence="2" type="ORF">MNBD_ALPHA09-2186</name>
</gene>
<proteinExistence type="predicted"/>
<dbReference type="SUPFAM" id="SSF75011">
    <property type="entry name" value="3-carboxy-cis,cis-mucoante lactonizing enzyme"/>
    <property type="match status" value="1"/>
</dbReference>
<dbReference type="AlphaFoldDB" id="A0A3B0SXN1"/>
<dbReference type="EMBL" id="UOEM01000010">
    <property type="protein sequence ID" value="VAW10338.1"/>
    <property type="molecule type" value="Genomic_DNA"/>
</dbReference>
<name>A0A3B0SXN1_9ZZZZ</name>
<evidence type="ECO:0000259" key="1">
    <source>
        <dbReference type="Pfam" id="PF13449"/>
    </source>
</evidence>
<evidence type="ECO:0000313" key="2">
    <source>
        <dbReference type="EMBL" id="VAW10338.1"/>
    </source>
</evidence>
<sequence length="355" mass="38188">MSRKFCGPRIWVAKILSLVWIAIFGIASGPAALMAATPEHLPGFERIEISGSPIRFSRLQGLSETFGRLTFRGGLVLTSPDTDFGGLSGLGISAEGDRILAITDRGYLYSAQLDYRDGRLVGISEGAKSSLKGSKGQPLSDESKAWHDAEGLTLGPRRLKGPLWVSFERRHRIEVYDFGRLGADARAKRTRLPAPLNRNPRNSGVEALARFGPKSAYNGALLTFSENPRSGGKISGYILGGPRPGPIWLSAPGGYSATGIAFLPGGDLVVLERRLGNLFDFSIRLRRIAAATIQPGATLAGEVLFEGGLAYQIDNLEGIAVHETDAGEIRLTLVSDDNFSPIQQTLLLQFAITVQ</sequence>
<protein>
    <recommendedName>
        <fullName evidence="1">Phytase-like domain-containing protein</fullName>
    </recommendedName>
</protein>
<dbReference type="Pfam" id="PF13449">
    <property type="entry name" value="Phytase-like"/>
    <property type="match status" value="1"/>
</dbReference>
<dbReference type="InterPro" id="IPR027372">
    <property type="entry name" value="Phytase-like_dom"/>
</dbReference>
<dbReference type="InterPro" id="IPR014567">
    <property type="entry name" value="UCP031900"/>
</dbReference>
<accession>A0A3B0SXN1</accession>
<dbReference type="PIRSF" id="PIRSF031900">
    <property type="entry name" value="UCP031900"/>
    <property type="match status" value="1"/>
</dbReference>
<reference evidence="2" key="1">
    <citation type="submission" date="2018-06" db="EMBL/GenBank/DDBJ databases">
        <authorList>
            <person name="Zhirakovskaya E."/>
        </authorList>
    </citation>
    <scope>NUCLEOTIDE SEQUENCE</scope>
</reference>
<organism evidence="2">
    <name type="scientific">hydrothermal vent metagenome</name>
    <dbReference type="NCBI Taxonomy" id="652676"/>
    <lineage>
        <taxon>unclassified sequences</taxon>
        <taxon>metagenomes</taxon>
        <taxon>ecological metagenomes</taxon>
    </lineage>
</organism>
<feature type="domain" description="Phytase-like" evidence="1">
    <location>
        <begin position="83"/>
        <end position="339"/>
    </location>
</feature>